<name>A0AAN4Z5J2_9BILA</name>
<evidence type="ECO:0000256" key="1">
    <source>
        <dbReference type="SAM" id="MobiDB-lite"/>
    </source>
</evidence>
<proteinExistence type="predicted"/>
<feature type="region of interest" description="Disordered" evidence="1">
    <location>
        <begin position="1"/>
        <end position="63"/>
    </location>
</feature>
<protein>
    <submittedName>
        <fullName evidence="2">Uncharacterized protein</fullName>
    </submittedName>
</protein>
<sequence>SSAMIGMINLPSEGPADFYASPVHIEEPTSKLQRLGRPTALANLAQLPSMSSDSKPPPSPATREKIRYSLGLFSHRQRQPSQSYCADGRKCKDGRPVNASNPSKLWDELFMRKMVNKIESEIASPVDHLQTMEKTFGRMAVLNRQTSRSEPNLCSEDKATEARFCNACSAAIDEELGVDLKKERASSHVGVEDADSESALHDIMSDLLTQSVSSAPESTQNLCGDCS</sequence>
<dbReference type="PANTHER" id="PTHR38608:SF4">
    <property type="entry name" value="PROTEIN CBG07207"/>
    <property type="match status" value="1"/>
</dbReference>
<evidence type="ECO:0000313" key="2">
    <source>
        <dbReference type="EMBL" id="GMR34763.1"/>
    </source>
</evidence>
<feature type="non-terminal residue" evidence="2">
    <location>
        <position position="1"/>
    </location>
</feature>
<gene>
    <name evidence="2" type="ORF">PMAYCL1PPCAC_04958</name>
</gene>
<dbReference type="Proteomes" id="UP001328107">
    <property type="component" value="Unassembled WGS sequence"/>
</dbReference>
<reference evidence="3" key="1">
    <citation type="submission" date="2022-10" db="EMBL/GenBank/DDBJ databases">
        <title>Genome assembly of Pristionchus species.</title>
        <authorList>
            <person name="Yoshida K."/>
            <person name="Sommer R.J."/>
        </authorList>
    </citation>
    <scope>NUCLEOTIDE SEQUENCE [LARGE SCALE GENOMIC DNA]</scope>
    <source>
        <strain evidence="3">RS5460</strain>
    </source>
</reference>
<evidence type="ECO:0000313" key="3">
    <source>
        <dbReference type="Proteomes" id="UP001328107"/>
    </source>
</evidence>
<dbReference type="PANTHER" id="PTHR38608">
    <property type="entry name" value="PROTEIN CBG07207"/>
    <property type="match status" value="1"/>
</dbReference>
<accession>A0AAN4Z5J2</accession>
<keyword evidence="3" id="KW-1185">Reference proteome</keyword>
<organism evidence="2 3">
    <name type="scientific">Pristionchus mayeri</name>
    <dbReference type="NCBI Taxonomy" id="1317129"/>
    <lineage>
        <taxon>Eukaryota</taxon>
        <taxon>Metazoa</taxon>
        <taxon>Ecdysozoa</taxon>
        <taxon>Nematoda</taxon>
        <taxon>Chromadorea</taxon>
        <taxon>Rhabditida</taxon>
        <taxon>Rhabditina</taxon>
        <taxon>Diplogasteromorpha</taxon>
        <taxon>Diplogasteroidea</taxon>
        <taxon>Neodiplogasteridae</taxon>
        <taxon>Pristionchus</taxon>
    </lineage>
</organism>
<dbReference type="EMBL" id="BTRK01000002">
    <property type="protein sequence ID" value="GMR34763.1"/>
    <property type="molecule type" value="Genomic_DNA"/>
</dbReference>
<dbReference type="AlphaFoldDB" id="A0AAN4Z5J2"/>
<comment type="caution">
    <text evidence="2">The sequence shown here is derived from an EMBL/GenBank/DDBJ whole genome shotgun (WGS) entry which is preliminary data.</text>
</comment>